<evidence type="ECO:0008006" key="3">
    <source>
        <dbReference type="Google" id="ProtNLM"/>
    </source>
</evidence>
<dbReference type="OrthoDB" id="338098at2"/>
<protein>
    <recommendedName>
        <fullName evidence="3">Lamin tail domain-containing protein</fullName>
    </recommendedName>
</protein>
<evidence type="ECO:0000313" key="1">
    <source>
        <dbReference type="EMBL" id="TGN18202.1"/>
    </source>
</evidence>
<organism evidence="1 2">
    <name type="scientific">Leptospira idonii</name>
    <dbReference type="NCBI Taxonomy" id="1193500"/>
    <lineage>
        <taxon>Bacteria</taxon>
        <taxon>Pseudomonadati</taxon>
        <taxon>Spirochaetota</taxon>
        <taxon>Spirochaetia</taxon>
        <taxon>Leptospirales</taxon>
        <taxon>Leptospiraceae</taxon>
        <taxon>Leptospira</taxon>
    </lineage>
</organism>
<evidence type="ECO:0000313" key="2">
    <source>
        <dbReference type="Proteomes" id="UP000298058"/>
    </source>
</evidence>
<dbReference type="EMBL" id="RQHW01000047">
    <property type="protein sequence ID" value="TGN18202.1"/>
    <property type="molecule type" value="Genomic_DNA"/>
</dbReference>
<gene>
    <name evidence="1" type="ORF">EHS15_12370</name>
</gene>
<dbReference type="Proteomes" id="UP000298058">
    <property type="component" value="Unassembled WGS sequence"/>
</dbReference>
<dbReference type="RefSeq" id="WP_135760889.1">
    <property type="nucleotide sequence ID" value="NZ_RQHW01000047.1"/>
</dbReference>
<dbReference type="NCBIfam" id="NF047473">
    <property type="entry name" value="lipo_LIC11755"/>
    <property type="match status" value="1"/>
</dbReference>
<proteinExistence type="predicted"/>
<sequence length="985" mass="113679">MRNKTFFIFICFSFCMKSGSGISPWILDGDVPLERPQFLFFYGASEQEVVLSEERWIEGESSFCILSLPKFLFDQELGAKFSVCLPKEEGTLSFWKDTFELLDSPDTTKRLPEGQGKLWFSKHILRGQWERANKDNLPLDFWKDNSTSDGTVSFARFDLSVPEFYHWSDNECEILFPSRVVATSPSQKKLISLRFDCTGFSFFKEQITEQNDLWLRSCVAGDISLSESFRHTGSVYERYLEWENPSEEVICPEWNRIGFEEENDFVWENGESFFQNWKDRHKILLPGAHIVFTSNHRIQGSSFSSRLWEKIGRQGRWKWNDLTFEEFSFSFQQGNDYFSSSRQPESCRNQYNYYITKETFCGNPGLPNDFFGDHWEKKYSYPSCKTDQLRLTEFFPGTSVDSHSLGAFVEVYNKGEDCDLSSVTLIYERDSFPLSAKEQIVKQNSFFLISRSYWEGWPFLSIVKPLSTKQFKYQIPDLKLAERKTGKEEVYVSPNHEFLILNRNGEINRSVTFTEEKKLFPHPDEETPFSFSNRNLQISPGSGTRGFGEGASKKEITAKLSELLLTGTSDGNSNSSERFLEWESFPEEEGYVSFSVSAPVFRSFLFWKEKGERYSFLYSGRRFCLPLGGMELPDASLSDSDFAITVRDSDVSFPSWREEFSYWKSDIHSGFTHPNKRQSIIPEGFPFEVSFSRKSGETSGCEAFTWMSPGQENKKEMRVFPVFTTDGKEGVREVKEYRFLFEWVGLFTSHLVSGNVSYEFPFSLTKEEGYPKFETPNMSSVSLFAEEEIIFTDWKIPDLFYQESWIHRLGALVIEGVYPNPKEAQNEWVYICNRSHFPEDIRDYTIEDESSSDGLVPYGFRFPGRIPKIRNHSDLDLHSSVLLPGACAFLVDPDGDDWYFPPLIRSGDLLLTIVSTSAIGNGIGSQEMLDLYKMGNSRKIHVSTYGKKGSLSPFRIPLASSEYSLLVPGVMGNRASEFKVYREEE</sequence>
<keyword evidence="2" id="KW-1185">Reference proteome</keyword>
<comment type="caution">
    <text evidence="1">The sequence shown here is derived from an EMBL/GenBank/DDBJ whole genome shotgun (WGS) entry which is preliminary data.</text>
</comment>
<reference evidence="1" key="1">
    <citation type="journal article" date="2019" name="PLoS Negl. Trop. Dis.">
        <title>Revisiting the worldwide diversity of Leptospira species in the environment.</title>
        <authorList>
            <person name="Vincent A.T."/>
            <person name="Schiettekatte O."/>
            <person name="Bourhy P."/>
            <person name="Veyrier F.J."/>
            <person name="Picardeau M."/>
        </authorList>
    </citation>
    <scope>NUCLEOTIDE SEQUENCE [LARGE SCALE GENOMIC DNA]</scope>
    <source>
        <strain evidence="1">201300427</strain>
    </source>
</reference>
<dbReference type="AlphaFoldDB" id="A0A4R9LX21"/>
<name>A0A4R9LX21_9LEPT</name>
<accession>A0A4R9LX21</accession>